<evidence type="ECO:0000256" key="3">
    <source>
        <dbReference type="ARBA" id="ARBA00023163"/>
    </source>
</evidence>
<evidence type="ECO:0000313" key="6">
    <source>
        <dbReference type="Proteomes" id="UP000231791"/>
    </source>
</evidence>
<dbReference type="GO" id="GO:0003700">
    <property type="term" value="F:DNA-binding transcription factor activity"/>
    <property type="evidence" value="ECO:0007669"/>
    <property type="project" value="TreeGrafter"/>
</dbReference>
<dbReference type="PRINTS" id="PR00455">
    <property type="entry name" value="HTHTETR"/>
</dbReference>
<dbReference type="PROSITE" id="PS50977">
    <property type="entry name" value="HTH_TETR_2"/>
    <property type="match status" value="1"/>
</dbReference>
<gene>
    <name evidence="5" type="primary">arpA1</name>
    <name evidence="5" type="ORF">SLAV_20330</name>
</gene>
<dbReference type="PANTHER" id="PTHR30055:SF234">
    <property type="entry name" value="HTH-TYPE TRANSCRIPTIONAL REGULATOR BETI"/>
    <property type="match status" value="1"/>
</dbReference>
<dbReference type="KEGG" id="slx:SLAV_20330"/>
<dbReference type="InterPro" id="IPR001647">
    <property type="entry name" value="HTH_TetR"/>
</dbReference>
<name>A0A2K8PGP8_STRLA</name>
<dbReference type="PANTHER" id="PTHR30055">
    <property type="entry name" value="HTH-TYPE TRANSCRIPTIONAL REGULATOR RUTR"/>
    <property type="match status" value="1"/>
</dbReference>
<feature type="compositionally biased region" description="Acidic residues" evidence="4">
    <location>
        <begin position="239"/>
        <end position="251"/>
    </location>
</feature>
<evidence type="ECO:0000256" key="4">
    <source>
        <dbReference type="SAM" id="MobiDB-lite"/>
    </source>
</evidence>
<dbReference type="GO" id="GO:0000976">
    <property type="term" value="F:transcription cis-regulatory region binding"/>
    <property type="evidence" value="ECO:0007669"/>
    <property type="project" value="TreeGrafter"/>
</dbReference>
<dbReference type="InterPro" id="IPR036271">
    <property type="entry name" value="Tet_transcr_reg_TetR-rel_C_sf"/>
</dbReference>
<evidence type="ECO:0000313" key="5">
    <source>
        <dbReference type="EMBL" id="ATZ25889.1"/>
    </source>
</evidence>
<evidence type="ECO:0000256" key="2">
    <source>
        <dbReference type="ARBA" id="ARBA00023125"/>
    </source>
</evidence>
<proteinExistence type="predicted"/>
<reference evidence="5 6" key="1">
    <citation type="submission" date="2017-11" db="EMBL/GenBank/DDBJ databases">
        <title>Complete genome sequence of Streptomyces lavendulae subsp. lavendulae CCM 3239 (formerly 'Streptomyces aureofaciens CCM 3239'), the producer of the angucycline-type antibiotic auricin.</title>
        <authorList>
            <person name="Busche T."/>
            <person name="Novakova R."/>
            <person name="Al'Dilaimi A."/>
            <person name="Homerova D."/>
            <person name="Feckova L."/>
            <person name="Rezuchova B."/>
            <person name="Mingyar E."/>
            <person name="Csolleiova D."/>
            <person name="Bekeova C."/>
            <person name="Winkler A."/>
            <person name="Sevcikova B."/>
            <person name="Kalinowski J."/>
            <person name="Kormanec J."/>
            <person name="Ruckert C."/>
        </authorList>
    </citation>
    <scope>NUCLEOTIDE SEQUENCE [LARGE SCALE GENOMIC DNA]</scope>
    <source>
        <strain evidence="5 6">CCM 3239</strain>
    </source>
</reference>
<keyword evidence="1" id="KW-0805">Transcription regulation</keyword>
<dbReference type="Pfam" id="PF00440">
    <property type="entry name" value="TetR_N"/>
    <property type="match status" value="1"/>
</dbReference>
<keyword evidence="2" id="KW-0238">DNA-binding</keyword>
<dbReference type="InterPro" id="IPR047923">
    <property type="entry name" value="ArpA-like"/>
</dbReference>
<dbReference type="SUPFAM" id="SSF48498">
    <property type="entry name" value="Tetracyclin repressor-like, C-terminal domain"/>
    <property type="match status" value="1"/>
</dbReference>
<accession>A0A2K8PGP8</accession>
<feature type="compositionally biased region" description="Basic and acidic residues" evidence="4">
    <location>
        <begin position="252"/>
        <end position="261"/>
    </location>
</feature>
<protein>
    <submittedName>
        <fullName evidence="5">A-factor receptor protein</fullName>
    </submittedName>
</protein>
<keyword evidence="6" id="KW-1185">Reference proteome</keyword>
<dbReference type="NCBIfam" id="NF041196">
    <property type="entry name" value="ScbR_bind_reg"/>
    <property type="match status" value="1"/>
</dbReference>
<evidence type="ECO:0000256" key="1">
    <source>
        <dbReference type="ARBA" id="ARBA00023015"/>
    </source>
</evidence>
<dbReference type="Gene3D" id="1.10.357.10">
    <property type="entry name" value="Tetracycline Repressor, domain 2"/>
    <property type="match status" value="1"/>
</dbReference>
<keyword evidence="5" id="KW-0675">Receptor</keyword>
<dbReference type="InterPro" id="IPR009057">
    <property type="entry name" value="Homeodomain-like_sf"/>
</dbReference>
<organism evidence="5 6">
    <name type="scientific">Streptomyces lavendulae subsp. lavendulae</name>
    <dbReference type="NCBI Taxonomy" id="58340"/>
    <lineage>
        <taxon>Bacteria</taxon>
        <taxon>Bacillati</taxon>
        <taxon>Actinomycetota</taxon>
        <taxon>Actinomycetes</taxon>
        <taxon>Kitasatosporales</taxon>
        <taxon>Streptomycetaceae</taxon>
        <taxon>Streptomyces</taxon>
    </lineage>
</organism>
<dbReference type="GeneID" id="49385101"/>
<keyword evidence="3" id="KW-0804">Transcription</keyword>
<dbReference type="Proteomes" id="UP000231791">
    <property type="component" value="Chromosome"/>
</dbReference>
<dbReference type="InterPro" id="IPR050109">
    <property type="entry name" value="HTH-type_TetR-like_transc_reg"/>
</dbReference>
<dbReference type="AlphaFoldDB" id="A0A2K8PGP8"/>
<dbReference type="SUPFAM" id="SSF46689">
    <property type="entry name" value="Homeodomain-like"/>
    <property type="match status" value="1"/>
</dbReference>
<dbReference type="RefSeq" id="WP_234333519.1">
    <property type="nucleotide sequence ID" value="NZ_CP024985.1"/>
</dbReference>
<dbReference type="EMBL" id="CP024985">
    <property type="protein sequence ID" value="ATZ25889.1"/>
    <property type="molecule type" value="Genomic_DNA"/>
</dbReference>
<feature type="region of interest" description="Disordered" evidence="4">
    <location>
        <begin position="224"/>
        <end position="261"/>
    </location>
</feature>
<sequence>MRTERPQVKQDRAVRTRRAILEAAAEVFEEHGYDAAKLSDIVNIAKVTKGALYFHFDSKEGLAQAVIDAQNASQPPMRPQPYKAQEFVDIGMVFSHRLRHETLMRASARLSLEHAARQTLDRAAPYQAWIDQHVSVLEEAKARGELLPNVDTLVPSRLIVGAYAGLNTMSQMLRLDLDAQVSELYTHVMPNVVVPAVAIRLDTRPGRGARVLFGPDGVHACRTGCAAGVDPGEGPGEGSGEDPGEDPDEGPGEDRGGRASG</sequence>